<dbReference type="STRING" id="156994.SAMN04488028_102377"/>
<dbReference type="Gene3D" id="2.40.70.10">
    <property type="entry name" value="Acid Proteases"/>
    <property type="match status" value="2"/>
</dbReference>
<dbReference type="PROSITE" id="PS50106">
    <property type="entry name" value="PDZ"/>
    <property type="match status" value="1"/>
</dbReference>
<dbReference type="EMBL" id="FRAA01000002">
    <property type="protein sequence ID" value="SHJ98384.1"/>
    <property type="molecule type" value="Genomic_DNA"/>
</dbReference>
<gene>
    <name evidence="2" type="ORF">SAMN04488028_102377</name>
</gene>
<dbReference type="SMART" id="SM00228">
    <property type="entry name" value="PDZ"/>
    <property type="match status" value="1"/>
</dbReference>
<evidence type="ECO:0000313" key="2">
    <source>
        <dbReference type="EMBL" id="SHJ98384.1"/>
    </source>
</evidence>
<dbReference type="InterPro" id="IPR001478">
    <property type="entry name" value="PDZ"/>
</dbReference>
<organism evidence="2 3">
    <name type="scientific">Reichenbachiella agariperforans</name>
    <dbReference type="NCBI Taxonomy" id="156994"/>
    <lineage>
        <taxon>Bacteria</taxon>
        <taxon>Pseudomonadati</taxon>
        <taxon>Bacteroidota</taxon>
        <taxon>Cytophagia</taxon>
        <taxon>Cytophagales</taxon>
        <taxon>Reichenbachiellaceae</taxon>
        <taxon>Reichenbachiella</taxon>
    </lineage>
</organism>
<dbReference type="InterPro" id="IPR036034">
    <property type="entry name" value="PDZ_sf"/>
</dbReference>
<dbReference type="InterPro" id="IPR021109">
    <property type="entry name" value="Peptidase_aspartic_dom_sf"/>
</dbReference>
<protein>
    <submittedName>
        <fullName evidence="2">Aspartyl protease</fullName>
    </submittedName>
</protein>
<evidence type="ECO:0000259" key="1">
    <source>
        <dbReference type="PROSITE" id="PS50106"/>
    </source>
</evidence>
<proteinExistence type="predicted"/>
<dbReference type="SUPFAM" id="SSF50156">
    <property type="entry name" value="PDZ domain-like"/>
    <property type="match status" value="1"/>
</dbReference>
<dbReference type="GO" id="GO:0008233">
    <property type="term" value="F:peptidase activity"/>
    <property type="evidence" value="ECO:0007669"/>
    <property type="project" value="UniProtKB-KW"/>
</dbReference>
<keyword evidence="3" id="KW-1185">Reference proteome</keyword>
<dbReference type="AlphaFoldDB" id="A0A1M6NRR2"/>
<dbReference type="GO" id="GO:0006508">
    <property type="term" value="P:proteolysis"/>
    <property type="evidence" value="ECO:0007669"/>
    <property type="project" value="UniProtKB-KW"/>
</dbReference>
<dbReference type="RefSeq" id="WP_084190442.1">
    <property type="nucleotide sequence ID" value="NZ_FRAA01000002.1"/>
</dbReference>
<sequence>MKRVLTIGIILVMGIIPYDDGALCQHVGFDLPDHAKRVRIDFELHNNLIVIPITINNFIRANFILDTGVQYPILTEKALADLIGLTYSRRIIIQGPGENDSITARVALDVDLELPGGVRSGMNQAMLVMEQDHLNLRETMGVDVYGIIGYDIFSRFIVEINYDDRYIVLHEPKKYKPRRRYKKVDMRVYNTKPYVDVTVTNNRGQTNVMSLMVDTGASHSLLIDNPDDRSILPTSNISSIIGRGLGGEIEGKLGRVKSIEFNKFEFENPIVSFPKEGSYGSGVKRGSRQGTVGSEFINRFNVVFDYFSGTLYIKKGNGHSREFEYDMSGMTLIAAGADDFDQYRVNSVRYNSPAYLAGVKPGDIIQSINGFSFEDLRLSGATAMLRSKEGRKITLKIMRGDEDFKTSFKLTRYI</sequence>
<reference evidence="3" key="1">
    <citation type="submission" date="2016-11" db="EMBL/GenBank/DDBJ databases">
        <authorList>
            <person name="Varghese N."/>
            <person name="Submissions S."/>
        </authorList>
    </citation>
    <scope>NUCLEOTIDE SEQUENCE [LARGE SCALE GENOMIC DNA]</scope>
    <source>
        <strain evidence="3">DSM 26134</strain>
    </source>
</reference>
<dbReference type="InterPro" id="IPR041489">
    <property type="entry name" value="PDZ_6"/>
</dbReference>
<keyword evidence="2" id="KW-0645">Protease</keyword>
<dbReference type="Pfam" id="PF13650">
    <property type="entry name" value="Asp_protease_2"/>
    <property type="match status" value="2"/>
</dbReference>
<feature type="domain" description="PDZ" evidence="1">
    <location>
        <begin position="310"/>
        <end position="387"/>
    </location>
</feature>
<dbReference type="Proteomes" id="UP000184474">
    <property type="component" value="Unassembled WGS sequence"/>
</dbReference>
<dbReference type="Pfam" id="PF17820">
    <property type="entry name" value="PDZ_6"/>
    <property type="match status" value="1"/>
</dbReference>
<keyword evidence="2" id="KW-0378">Hydrolase</keyword>
<accession>A0A1M6NRR2</accession>
<dbReference type="Gene3D" id="2.30.42.10">
    <property type="match status" value="1"/>
</dbReference>
<name>A0A1M6NRR2_REIAG</name>
<evidence type="ECO:0000313" key="3">
    <source>
        <dbReference type="Proteomes" id="UP000184474"/>
    </source>
</evidence>